<dbReference type="OrthoDB" id="9988524at2759"/>
<accession>A0A8B7Y1F0</accession>
<dbReference type="Proteomes" id="UP000694845">
    <property type="component" value="Unplaced"/>
</dbReference>
<dbReference type="Gene3D" id="3.90.190.10">
    <property type="entry name" value="Protein tyrosine phosphatase superfamily"/>
    <property type="match status" value="1"/>
</dbReference>
<sequence length="165" mass="18826">MALDVFYMAPWYTEQIFTVLWAIIGIFVDKAVLYFTQCLSEQFHRYDLVGWYLGLLKYASKEICFILKTLSDPENLPAMVCCAHGKDRTGVVIALVLSVLGKSDEYIAVDYSLSQKGLEPIMPELKEKTKHPLSDDSFLLAGKETMLEVLNTTRKILVKHVHVYE</sequence>
<proteinExistence type="predicted"/>
<dbReference type="InterPro" id="IPR026893">
    <property type="entry name" value="Tyr/Ser_Pase_IphP-type"/>
</dbReference>
<keyword evidence="1" id="KW-0812">Transmembrane</keyword>
<gene>
    <name evidence="3" type="primary">LOC110976642</name>
</gene>
<dbReference type="PANTHER" id="PTHR31126">
    <property type="entry name" value="TYROSINE-PROTEIN PHOSPHATASE"/>
    <property type="match status" value="1"/>
</dbReference>
<evidence type="ECO:0000313" key="2">
    <source>
        <dbReference type="Proteomes" id="UP000694845"/>
    </source>
</evidence>
<keyword evidence="2" id="KW-1185">Reference proteome</keyword>
<dbReference type="SUPFAM" id="SSF52799">
    <property type="entry name" value="(Phosphotyrosine protein) phosphatases II"/>
    <property type="match status" value="1"/>
</dbReference>
<evidence type="ECO:0000256" key="1">
    <source>
        <dbReference type="SAM" id="Phobius"/>
    </source>
</evidence>
<keyword evidence="1" id="KW-1133">Transmembrane helix</keyword>
<dbReference type="Pfam" id="PF13350">
    <property type="entry name" value="Y_phosphatase3"/>
    <property type="match status" value="1"/>
</dbReference>
<dbReference type="GO" id="GO:0004721">
    <property type="term" value="F:phosphoprotein phosphatase activity"/>
    <property type="evidence" value="ECO:0007669"/>
    <property type="project" value="InterPro"/>
</dbReference>
<dbReference type="PANTHER" id="PTHR31126:SF1">
    <property type="entry name" value="TYROSINE SPECIFIC PROTEIN PHOSPHATASES DOMAIN-CONTAINING PROTEIN"/>
    <property type="match status" value="1"/>
</dbReference>
<keyword evidence="1" id="KW-0472">Membrane</keyword>
<name>A0A8B7Y1F0_ACAPL</name>
<reference evidence="3" key="1">
    <citation type="submission" date="2025-08" db="UniProtKB">
        <authorList>
            <consortium name="RefSeq"/>
        </authorList>
    </citation>
    <scope>IDENTIFICATION</scope>
</reference>
<feature type="transmembrane region" description="Helical" evidence="1">
    <location>
        <begin position="16"/>
        <end position="35"/>
    </location>
</feature>
<protein>
    <submittedName>
        <fullName evidence="3">Uncharacterized protein LOC110976642</fullName>
    </submittedName>
</protein>
<dbReference type="AlphaFoldDB" id="A0A8B7Y1F0"/>
<evidence type="ECO:0000313" key="3">
    <source>
        <dbReference type="RefSeq" id="XP_022085791.1"/>
    </source>
</evidence>
<dbReference type="KEGG" id="aplc:110976642"/>
<dbReference type="RefSeq" id="XP_022085791.1">
    <property type="nucleotide sequence ID" value="XM_022230099.1"/>
</dbReference>
<organism evidence="2 3">
    <name type="scientific">Acanthaster planci</name>
    <name type="common">Crown-of-thorns starfish</name>
    <dbReference type="NCBI Taxonomy" id="133434"/>
    <lineage>
        <taxon>Eukaryota</taxon>
        <taxon>Metazoa</taxon>
        <taxon>Echinodermata</taxon>
        <taxon>Eleutherozoa</taxon>
        <taxon>Asterozoa</taxon>
        <taxon>Asteroidea</taxon>
        <taxon>Valvatacea</taxon>
        <taxon>Valvatida</taxon>
        <taxon>Acanthasteridae</taxon>
        <taxon>Acanthaster</taxon>
    </lineage>
</organism>
<dbReference type="InterPro" id="IPR029021">
    <property type="entry name" value="Prot-tyrosine_phosphatase-like"/>
</dbReference>
<dbReference type="GeneID" id="110976642"/>